<gene>
    <name evidence="10" type="primary">budA</name>
    <name evidence="10" type="ORF">H5993_00350</name>
</gene>
<dbReference type="EMBL" id="JACJJQ010000001">
    <property type="protein sequence ID" value="MBM6753219.1"/>
    <property type="molecule type" value="Genomic_DNA"/>
</dbReference>
<dbReference type="NCBIfam" id="TIGR01252">
    <property type="entry name" value="acetolac_decarb"/>
    <property type="match status" value="1"/>
</dbReference>
<keyword evidence="7 9" id="KW-0005">Acetoin biosynthesis</keyword>
<reference evidence="10 11" key="1">
    <citation type="journal article" date="2021" name="Sci. Rep.">
        <title>The distribution of antibiotic resistance genes in chicken gut microbiota commensals.</title>
        <authorList>
            <person name="Juricova H."/>
            <person name="Matiasovicova J."/>
            <person name="Kubasova T."/>
            <person name="Cejkova D."/>
            <person name="Rychlik I."/>
        </authorList>
    </citation>
    <scope>NUCLEOTIDE SEQUENCE [LARGE SCALE GENOMIC DNA]</scope>
    <source>
        <strain evidence="10 11">An810</strain>
    </source>
</reference>
<evidence type="ECO:0000256" key="7">
    <source>
        <dbReference type="ARBA" id="ARBA00023061"/>
    </source>
</evidence>
<dbReference type="PIRSF" id="PIRSF001332">
    <property type="entry name" value="Acetolac_decarb"/>
    <property type="match status" value="1"/>
</dbReference>
<protein>
    <recommendedName>
        <fullName evidence="5 9">Alpha-acetolactate decarboxylase</fullName>
        <ecNumber evidence="4 9">4.1.1.5</ecNumber>
    </recommendedName>
</protein>
<comment type="caution">
    <text evidence="10">The sequence shown here is derived from an EMBL/GenBank/DDBJ whole genome shotgun (WGS) entry which is preliminary data.</text>
</comment>
<dbReference type="Gene3D" id="3.30.1330.80">
    <property type="entry name" value="Hypothetical protein, similar to alpha- acetolactate decarboxylase, domain 2"/>
    <property type="match status" value="2"/>
</dbReference>
<comment type="pathway">
    <text evidence="2 9">Polyol metabolism; (R,R)-butane-2,3-diol biosynthesis; (R,R)-butane-2,3-diol from pyruvate: step 2/3.</text>
</comment>
<keyword evidence="6 9" id="KW-0210">Decarboxylase</keyword>
<proteinExistence type="inferred from homology"/>
<dbReference type="EC" id="4.1.1.5" evidence="4 9"/>
<evidence type="ECO:0000256" key="2">
    <source>
        <dbReference type="ARBA" id="ARBA00005170"/>
    </source>
</evidence>
<comment type="catalytic activity">
    <reaction evidence="1 9">
        <text>(2S)-2-acetolactate + H(+) = (R)-acetoin + CO2</text>
        <dbReference type="Rhea" id="RHEA:21580"/>
        <dbReference type="ChEBI" id="CHEBI:15378"/>
        <dbReference type="ChEBI" id="CHEBI:15686"/>
        <dbReference type="ChEBI" id="CHEBI:16526"/>
        <dbReference type="ChEBI" id="CHEBI:58476"/>
        <dbReference type="EC" id="4.1.1.5"/>
    </reaction>
</comment>
<comment type="similarity">
    <text evidence="3 9">Belongs to the alpha-acetolactate decarboxylase family.</text>
</comment>
<dbReference type="RefSeq" id="WP_204775782.1">
    <property type="nucleotide sequence ID" value="NZ_JACJJQ010000001.1"/>
</dbReference>
<dbReference type="CDD" id="cd17299">
    <property type="entry name" value="acetolactate_decarboxylase"/>
    <property type="match status" value="1"/>
</dbReference>
<name>A0ABS2ELA1_9LACO</name>
<accession>A0ABS2ELA1</accession>
<dbReference type="InterPro" id="IPR005128">
    <property type="entry name" value="Acetolactate_a_deCO2ase"/>
</dbReference>
<evidence type="ECO:0000256" key="6">
    <source>
        <dbReference type="ARBA" id="ARBA00022793"/>
    </source>
</evidence>
<evidence type="ECO:0000256" key="3">
    <source>
        <dbReference type="ARBA" id="ARBA00007106"/>
    </source>
</evidence>
<organism evidence="10 11">
    <name type="scientific">Limosilactobacillus alvi</name>
    <dbReference type="NCBI Taxonomy" id="990412"/>
    <lineage>
        <taxon>Bacteria</taxon>
        <taxon>Bacillati</taxon>
        <taxon>Bacillota</taxon>
        <taxon>Bacilli</taxon>
        <taxon>Lactobacillales</taxon>
        <taxon>Lactobacillaceae</taxon>
        <taxon>Limosilactobacillus</taxon>
    </lineage>
</organism>
<evidence type="ECO:0000256" key="8">
    <source>
        <dbReference type="ARBA" id="ARBA00023239"/>
    </source>
</evidence>
<evidence type="ECO:0000256" key="9">
    <source>
        <dbReference type="PIRNR" id="PIRNR001332"/>
    </source>
</evidence>
<dbReference type="GO" id="GO:0047605">
    <property type="term" value="F:acetolactate decarboxylase activity"/>
    <property type="evidence" value="ECO:0007669"/>
    <property type="project" value="UniProtKB-EC"/>
</dbReference>
<evidence type="ECO:0000313" key="11">
    <source>
        <dbReference type="Proteomes" id="UP000776629"/>
    </source>
</evidence>
<dbReference type="PANTHER" id="PTHR35524">
    <property type="entry name" value="ALPHA-ACETOLACTATE DECARBOXYLASE"/>
    <property type="match status" value="1"/>
</dbReference>
<dbReference type="Proteomes" id="UP000776629">
    <property type="component" value="Unassembled WGS sequence"/>
</dbReference>
<evidence type="ECO:0000256" key="5">
    <source>
        <dbReference type="ARBA" id="ARBA00020164"/>
    </source>
</evidence>
<keyword evidence="8 9" id="KW-0456">Lyase</keyword>
<evidence type="ECO:0000256" key="4">
    <source>
        <dbReference type="ARBA" id="ARBA00013204"/>
    </source>
</evidence>
<evidence type="ECO:0000256" key="1">
    <source>
        <dbReference type="ARBA" id="ARBA00001784"/>
    </source>
</evidence>
<dbReference type="PANTHER" id="PTHR35524:SF1">
    <property type="entry name" value="ALPHA-ACETOLACTATE DECARBOXYLASE"/>
    <property type="match status" value="1"/>
</dbReference>
<evidence type="ECO:0000313" key="10">
    <source>
        <dbReference type="EMBL" id="MBM6753219.1"/>
    </source>
</evidence>
<dbReference type="SUPFAM" id="SSF117856">
    <property type="entry name" value="AF0104/ALDC/Ptd012-like"/>
    <property type="match status" value="1"/>
</dbReference>
<sequence length="236" mass="25847">MATVYEHGTLASLMAGNMAGTITLKELLKHGSEGLGTFEGVDGEVVFLDGEVYQADSTGTVHNVTDLTITVPFATVHFPSQASQAITIGEASKDTLETALITKYQLQNVFAYVRVHGFFKHVKVRIAPKQEPPYPSLLEVAKHQPTFEREKIEGSLVGYYSPAVFGTVTAAGWHLHFISDDRQFEGHVLEFTGGKLDGNLEIFDSFEQHLPVNDPTFRQSKVNLATLKADIHTAEG</sequence>
<keyword evidence="11" id="KW-1185">Reference proteome</keyword>
<dbReference type="Pfam" id="PF03306">
    <property type="entry name" value="AAL_decarboxy"/>
    <property type="match status" value="1"/>
</dbReference>